<proteinExistence type="predicted"/>
<organism evidence="2 3">
    <name type="scientific">Holospora elegans E1</name>
    <dbReference type="NCBI Taxonomy" id="1427503"/>
    <lineage>
        <taxon>Bacteria</taxon>
        <taxon>Pseudomonadati</taxon>
        <taxon>Pseudomonadota</taxon>
        <taxon>Alphaproteobacteria</taxon>
        <taxon>Holosporales</taxon>
        <taxon>Holosporaceae</taxon>
        <taxon>Holospora</taxon>
    </lineage>
</organism>
<protein>
    <recommendedName>
        <fullName evidence="4">MotA/TolQ/ExbB proton channel domain-containing protein</fullName>
    </recommendedName>
</protein>
<name>A0A023DYH9_9PROT</name>
<keyword evidence="1" id="KW-1133">Transmembrane helix</keyword>
<keyword evidence="1" id="KW-0472">Membrane</keyword>
<dbReference type="STRING" id="1427503.HE1_00841"/>
<dbReference type="OrthoDB" id="9794540at2"/>
<dbReference type="AlphaFoldDB" id="A0A023DYH9"/>
<evidence type="ECO:0000313" key="2">
    <source>
        <dbReference type="EMBL" id="GAJ46506.1"/>
    </source>
</evidence>
<feature type="transmembrane region" description="Helical" evidence="1">
    <location>
        <begin position="7"/>
        <end position="29"/>
    </location>
</feature>
<feature type="transmembrane region" description="Helical" evidence="1">
    <location>
        <begin position="41"/>
        <end position="65"/>
    </location>
</feature>
<feature type="transmembrane region" description="Helical" evidence="1">
    <location>
        <begin position="125"/>
        <end position="147"/>
    </location>
</feature>
<dbReference type="EMBL" id="BAUP01000104">
    <property type="protein sequence ID" value="GAJ46506.1"/>
    <property type="molecule type" value="Genomic_DNA"/>
</dbReference>
<keyword evidence="3" id="KW-1185">Reference proteome</keyword>
<feature type="transmembrane region" description="Helical" evidence="1">
    <location>
        <begin position="183"/>
        <end position="203"/>
    </location>
</feature>
<evidence type="ECO:0000256" key="1">
    <source>
        <dbReference type="SAM" id="Phobius"/>
    </source>
</evidence>
<evidence type="ECO:0000313" key="3">
    <source>
        <dbReference type="Proteomes" id="UP000024842"/>
    </source>
</evidence>
<dbReference type="Proteomes" id="UP000024842">
    <property type="component" value="Unassembled WGS sequence"/>
</dbReference>
<keyword evidence="1" id="KW-0812">Transmembrane</keyword>
<reference evidence="2 3" key="1">
    <citation type="journal article" date="2014" name="FEMS Microbiol. Lett.">
        <title>Draft genome sequences of three Holospora species (Holospora obtusa, Holospora undulata, and Holospora elegans), endonuclear symbiotic bacteria of the ciliate Paramecium caudatum.</title>
        <authorList>
            <person name="Dohra H."/>
            <person name="Tanaka K."/>
            <person name="Suzuki T."/>
            <person name="Fujishima M."/>
            <person name="Suzuki H."/>
        </authorList>
    </citation>
    <scope>NUCLEOTIDE SEQUENCE [LARGE SCALE GENOMIC DNA]</scope>
    <source>
        <strain evidence="2 3">E1</strain>
    </source>
</reference>
<gene>
    <name evidence="2" type="ORF">HE1_00841</name>
</gene>
<accession>A0A023DYH9</accession>
<sequence length="360" mass="40633">MLVTQRFLLFLLRPFSVIFVLIVLIGIYFPSFSSMFMINPWLNGAIFSITLLGLGILTFQMFFIYKEFKYLEVHQPQKLRIFPNPSLPFSFPILQWYQSGMHIDVQLPLAQCEKRLAQRLKFGQFLAGTLVFSGLLGTLWGLSQSIIVMADMFQNVFTIEPGKGDFLMVIKDYLSGALSKMGLAFSSSLLGLGGSVLVHFFLVQLGTLQGQWYDRIVRWVQDSLNNKASTELTRRIGLDEAIAPDVMLSLLNRILTSLEGFSGTNKVQLQRCQDLTECFLSFSTKVQDLSDLMKAQHHILNKWAQEQMSSRHALEIMGSKLEDLGFSGDEATRQALTKIATCCEFLARNSGYENPSNTVS</sequence>
<comment type="caution">
    <text evidence="2">The sequence shown here is derived from an EMBL/GenBank/DDBJ whole genome shotgun (WGS) entry which is preliminary data.</text>
</comment>
<evidence type="ECO:0008006" key="4">
    <source>
        <dbReference type="Google" id="ProtNLM"/>
    </source>
</evidence>